<name>A0A7R9H060_TIMPO</name>
<feature type="region of interest" description="Disordered" evidence="3">
    <location>
        <begin position="123"/>
        <end position="159"/>
    </location>
</feature>
<evidence type="ECO:0000256" key="3">
    <source>
        <dbReference type="SAM" id="MobiDB-lite"/>
    </source>
</evidence>
<proteinExistence type="inferred from homology"/>
<evidence type="ECO:0000313" key="5">
    <source>
        <dbReference type="EMBL" id="CAD7404190.1"/>
    </source>
</evidence>
<dbReference type="SUPFAM" id="SSF53720">
    <property type="entry name" value="ALDH-like"/>
    <property type="match status" value="1"/>
</dbReference>
<accession>A0A7R9H060</accession>
<dbReference type="InterPro" id="IPR016162">
    <property type="entry name" value="Ald_DH_N"/>
</dbReference>
<dbReference type="InterPro" id="IPR050740">
    <property type="entry name" value="Aldehyde_DH_Superfamily"/>
</dbReference>
<feature type="domain" description="Aldehyde dehydrogenase" evidence="4">
    <location>
        <begin position="210"/>
        <end position="436"/>
    </location>
</feature>
<dbReference type="GO" id="GO:0005739">
    <property type="term" value="C:mitochondrion"/>
    <property type="evidence" value="ECO:0007669"/>
    <property type="project" value="TreeGrafter"/>
</dbReference>
<evidence type="ECO:0000256" key="1">
    <source>
        <dbReference type="ARBA" id="ARBA00009986"/>
    </source>
</evidence>
<gene>
    <name evidence="5" type="ORF">TPSB3V08_LOCUS4372</name>
</gene>
<dbReference type="FunFam" id="3.40.605.10:FF:000005">
    <property type="entry name" value="Succinate-semialdehyde dehydrogenase I"/>
    <property type="match status" value="1"/>
</dbReference>
<dbReference type="Pfam" id="PF00171">
    <property type="entry name" value="Aldedh"/>
    <property type="match status" value="1"/>
</dbReference>
<keyword evidence="2" id="KW-0560">Oxidoreductase</keyword>
<reference evidence="5" key="1">
    <citation type="submission" date="2020-11" db="EMBL/GenBank/DDBJ databases">
        <authorList>
            <person name="Tran Van P."/>
        </authorList>
    </citation>
    <scope>NUCLEOTIDE SEQUENCE</scope>
</reference>
<dbReference type="PANTHER" id="PTHR43353">
    <property type="entry name" value="SUCCINATE-SEMIALDEHYDE DEHYDROGENASE, MITOCHONDRIAL"/>
    <property type="match status" value="1"/>
</dbReference>
<dbReference type="InterPro" id="IPR015590">
    <property type="entry name" value="Aldehyde_DH_dom"/>
</dbReference>
<evidence type="ECO:0000259" key="4">
    <source>
        <dbReference type="Pfam" id="PF00171"/>
    </source>
</evidence>
<feature type="compositionally biased region" description="Polar residues" evidence="3">
    <location>
        <begin position="123"/>
        <end position="147"/>
    </location>
</feature>
<organism evidence="5">
    <name type="scientific">Timema poppense</name>
    <name type="common">Walking stick</name>
    <dbReference type="NCBI Taxonomy" id="170557"/>
    <lineage>
        <taxon>Eukaryota</taxon>
        <taxon>Metazoa</taxon>
        <taxon>Ecdysozoa</taxon>
        <taxon>Arthropoda</taxon>
        <taxon>Hexapoda</taxon>
        <taxon>Insecta</taxon>
        <taxon>Pterygota</taxon>
        <taxon>Neoptera</taxon>
        <taxon>Polyneoptera</taxon>
        <taxon>Phasmatodea</taxon>
        <taxon>Timematodea</taxon>
        <taxon>Timematoidea</taxon>
        <taxon>Timematidae</taxon>
        <taxon>Timema</taxon>
    </lineage>
</organism>
<protein>
    <recommendedName>
        <fullName evidence="4">Aldehyde dehydrogenase domain-containing protein</fullName>
    </recommendedName>
</protein>
<evidence type="ECO:0000256" key="2">
    <source>
        <dbReference type="ARBA" id="ARBA00023002"/>
    </source>
</evidence>
<dbReference type="AlphaFoldDB" id="A0A7R9H060"/>
<dbReference type="Gene3D" id="3.40.605.10">
    <property type="entry name" value="Aldehyde Dehydrogenase, Chain A, domain 1"/>
    <property type="match status" value="1"/>
</dbReference>
<dbReference type="InterPro" id="IPR016161">
    <property type="entry name" value="Ald_DH/histidinol_DH"/>
</dbReference>
<dbReference type="GO" id="GO:0004777">
    <property type="term" value="F:succinate-semialdehyde dehydrogenase (NAD+) activity"/>
    <property type="evidence" value="ECO:0007669"/>
    <property type="project" value="TreeGrafter"/>
</dbReference>
<dbReference type="PANTHER" id="PTHR43353:SF5">
    <property type="entry name" value="SUCCINATE-SEMIALDEHYDE DEHYDROGENASE, MITOCHONDRIAL"/>
    <property type="match status" value="1"/>
</dbReference>
<dbReference type="GO" id="GO:0009450">
    <property type="term" value="P:gamma-aminobutyric acid catabolic process"/>
    <property type="evidence" value="ECO:0007669"/>
    <property type="project" value="TreeGrafter"/>
</dbReference>
<comment type="similarity">
    <text evidence="1">Belongs to the aldehyde dehydrogenase family.</text>
</comment>
<sequence length="517" mass="56859">MLSQEFGEKNPFHPDISDSVASHQAVDRSLDVDMSDVVVRAPLDPVVKVPLRLSSSPMWCNFIGTDEDRIDRLINKYSDIITPVWGQCDVTCSPMLLWSWIRFRSEFVSCAHKTLSESEIPKQSLTTQGLHNSKSLPSQGLQNSKNLLSKGDQAPAHKAERYKTKMGGGHTLHYSSNNLHKATSRMTMHPVRTLTQLNLIQDKAFVGGVWKSAASGKTFNVINPSSGTILGAVPDMDESDTKAAIEAAHKAFLTWGKTTGKERSSILRNWFDLLVKNENEIARIVSSESGKAFKEAIGEVAYGNSFIEWFSEEARRIHGEVISSPVKNKEMVLIHQPIGVAALITPWNFPLAMITRKAGAALAAGCTCVVKPAEDTPLTALAIANLAAEAGIPPGVFNVITSDRQHAPSVGKQLCEHPLVAGISFTGSTDVFRESITISSACNRLFRKLFLAPDTLAILPKGGYRCGDRQSVKAIKWLVYLQKTRPDIHIQHAFNGREIEILGRKVDGYCESKREIF</sequence>
<dbReference type="EMBL" id="OD002095">
    <property type="protein sequence ID" value="CAD7404190.1"/>
    <property type="molecule type" value="Genomic_DNA"/>
</dbReference>